<accession>A0AAE1AXW7</accession>
<evidence type="ECO:0000313" key="3">
    <source>
        <dbReference type="Proteomes" id="UP001283361"/>
    </source>
</evidence>
<dbReference type="SUPFAM" id="SSF90188">
    <property type="entry name" value="Somatomedin B domain"/>
    <property type="match status" value="1"/>
</dbReference>
<comment type="caution">
    <text evidence="2">The sequence shown here is derived from an EMBL/GenBank/DDBJ whole genome shotgun (WGS) entry which is preliminary data.</text>
</comment>
<name>A0AAE1AXW7_9GAST</name>
<proteinExistence type="predicted"/>
<dbReference type="EMBL" id="JAWDGP010001071">
    <property type="protein sequence ID" value="KAK3795321.1"/>
    <property type="molecule type" value="Genomic_DNA"/>
</dbReference>
<dbReference type="InterPro" id="IPR036024">
    <property type="entry name" value="Somatomedin_B-like_dom_sf"/>
</dbReference>
<sequence length="258" mass="28617">MPHHHLNKNDNFGNETKTCSASNTSTDENWTTTEVNITLSASISGFISNQLSTASVLEVGSSQDLKNEHALRGKLKFFEKVGDFRSFNMTPTVIEIENEENLVYTCADKCGEEPLLPCSSSALCVVYDTCCENFSQDCPHILQDARYEFGDLITSDKFCSVDSDFIISSCPRHVQTHNETDEMQPNKTVMAEEILKDLSENVSFIRITVFESLTTSLAPAGPEETAEKKLKTAALRAPVTDASSGITYINKTVYDFHK</sequence>
<gene>
    <name evidence="2" type="ORF">RRG08_019596</name>
</gene>
<protein>
    <recommendedName>
        <fullName evidence="4">SMB domain-containing protein</fullName>
    </recommendedName>
</protein>
<dbReference type="Proteomes" id="UP001283361">
    <property type="component" value="Unassembled WGS sequence"/>
</dbReference>
<feature type="region of interest" description="Disordered" evidence="1">
    <location>
        <begin position="1"/>
        <end position="26"/>
    </location>
</feature>
<organism evidence="2 3">
    <name type="scientific">Elysia crispata</name>
    <name type="common">lettuce slug</name>
    <dbReference type="NCBI Taxonomy" id="231223"/>
    <lineage>
        <taxon>Eukaryota</taxon>
        <taxon>Metazoa</taxon>
        <taxon>Spiralia</taxon>
        <taxon>Lophotrochozoa</taxon>
        <taxon>Mollusca</taxon>
        <taxon>Gastropoda</taxon>
        <taxon>Heterobranchia</taxon>
        <taxon>Euthyneura</taxon>
        <taxon>Panpulmonata</taxon>
        <taxon>Sacoglossa</taxon>
        <taxon>Placobranchoidea</taxon>
        <taxon>Plakobranchidae</taxon>
        <taxon>Elysia</taxon>
    </lineage>
</organism>
<reference evidence="2" key="1">
    <citation type="journal article" date="2023" name="G3 (Bethesda)">
        <title>A reference genome for the long-term kleptoplast-retaining sea slug Elysia crispata morphotype clarki.</title>
        <authorList>
            <person name="Eastman K.E."/>
            <person name="Pendleton A.L."/>
            <person name="Shaikh M.A."/>
            <person name="Suttiyut T."/>
            <person name="Ogas R."/>
            <person name="Tomko P."/>
            <person name="Gavelis G."/>
            <person name="Widhalm J.R."/>
            <person name="Wisecaver J.H."/>
        </authorList>
    </citation>
    <scope>NUCLEOTIDE SEQUENCE</scope>
    <source>
        <strain evidence="2">ECLA1</strain>
    </source>
</reference>
<dbReference type="AlphaFoldDB" id="A0AAE1AXW7"/>
<feature type="compositionally biased region" description="Polar residues" evidence="1">
    <location>
        <begin position="9"/>
        <end position="26"/>
    </location>
</feature>
<evidence type="ECO:0000256" key="1">
    <source>
        <dbReference type="SAM" id="MobiDB-lite"/>
    </source>
</evidence>
<keyword evidence="3" id="KW-1185">Reference proteome</keyword>
<evidence type="ECO:0000313" key="2">
    <source>
        <dbReference type="EMBL" id="KAK3795321.1"/>
    </source>
</evidence>
<evidence type="ECO:0008006" key="4">
    <source>
        <dbReference type="Google" id="ProtNLM"/>
    </source>
</evidence>